<sequence length="71" mass="7360">MEIVGQERGKEEPRLGCPTSSAEHGGVIRTCACMEIGAGSKKPMSDVGVIGDGRPAKDGGVDRFKVGCRGK</sequence>
<dbReference type="Proteomes" id="UP000479710">
    <property type="component" value="Unassembled WGS sequence"/>
</dbReference>
<dbReference type="OrthoDB" id="687167at2759"/>
<proteinExistence type="predicted"/>
<evidence type="ECO:0000256" key="1">
    <source>
        <dbReference type="SAM" id="MobiDB-lite"/>
    </source>
</evidence>
<evidence type="ECO:0008006" key="4">
    <source>
        <dbReference type="Google" id="ProtNLM"/>
    </source>
</evidence>
<name>A0A6G1CUY5_9ORYZ</name>
<accession>A0A6G1CUY5</accession>
<keyword evidence="3" id="KW-1185">Reference proteome</keyword>
<comment type="caution">
    <text evidence="2">The sequence shown here is derived from an EMBL/GenBank/DDBJ whole genome shotgun (WGS) entry which is preliminary data.</text>
</comment>
<protein>
    <recommendedName>
        <fullName evidence="4">DUF834 domain-containing protein</fullName>
    </recommendedName>
</protein>
<gene>
    <name evidence="2" type="ORF">E2562_030092</name>
</gene>
<reference evidence="2 3" key="1">
    <citation type="submission" date="2019-11" db="EMBL/GenBank/DDBJ databases">
        <title>Whole genome sequence of Oryza granulata.</title>
        <authorList>
            <person name="Li W."/>
        </authorList>
    </citation>
    <scope>NUCLEOTIDE SEQUENCE [LARGE SCALE GENOMIC DNA]</scope>
    <source>
        <strain evidence="3">cv. Menghai</strain>
        <tissue evidence="2">Leaf</tissue>
    </source>
</reference>
<dbReference type="AlphaFoldDB" id="A0A6G1CUY5"/>
<evidence type="ECO:0000313" key="2">
    <source>
        <dbReference type="EMBL" id="KAF0903960.1"/>
    </source>
</evidence>
<feature type="compositionally biased region" description="Basic and acidic residues" evidence="1">
    <location>
        <begin position="1"/>
        <end position="14"/>
    </location>
</feature>
<evidence type="ECO:0000313" key="3">
    <source>
        <dbReference type="Proteomes" id="UP000479710"/>
    </source>
</evidence>
<organism evidence="2 3">
    <name type="scientific">Oryza meyeriana var. granulata</name>
    <dbReference type="NCBI Taxonomy" id="110450"/>
    <lineage>
        <taxon>Eukaryota</taxon>
        <taxon>Viridiplantae</taxon>
        <taxon>Streptophyta</taxon>
        <taxon>Embryophyta</taxon>
        <taxon>Tracheophyta</taxon>
        <taxon>Spermatophyta</taxon>
        <taxon>Magnoliopsida</taxon>
        <taxon>Liliopsida</taxon>
        <taxon>Poales</taxon>
        <taxon>Poaceae</taxon>
        <taxon>BOP clade</taxon>
        <taxon>Oryzoideae</taxon>
        <taxon>Oryzeae</taxon>
        <taxon>Oryzinae</taxon>
        <taxon>Oryza</taxon>
        <taxon>Oryza meyeriana</taxon>
    </lineage>
</organism>
<feature type="region of interest" description="Disordered" evidence="1">
    <location>
        <begin position="1"/>
        <end position="22"/>
    </location>
</feature>
<dbReference type="EMBL" id="SPHZ02000008">
    <property type="protein sequence ID" value="KAF0903960.1"/>
    <property type="molecule type" value="Genomic_DNA"/>
</dbReference>